<dbReference type="InterPro" id="IPR035437">
    <property type="entry name" value="SNase_OB-fold_sf"/>
</dbReference>
<organism evidence="2 3">
    <name type="scientific">Hyphococcus aureus</name>
    <dbReference type="NCBI Taxonomy" id="2666033"/>
    <lineage>
        <taxon>Bacteria</taxon>
        <taxon>Pseudomonadati</taxon>
        <taxon>Pseudomonadota</taxon>
        <taxon>Alphaproteobacteria</taxon>
        <taxon>Parvularculales</taxon>
        <taxon>Parvularculaceae</taxon>
        <taxon>Hyphococcus</taxon>
    </lineage>
</organism>
<reference evidence="2 3" key="1">
    <citation type="submission" date="2024-09" db="EMBL/GenBank/DDBJ databases">
        <authorList>
            <person name="Zhang Z.-H."/>
        </authorList>
    </citation>
    <scope>NUCLEOTIDE SEQUENCE [LARGE SCALE GENOMIC DNA]</scope>
    <source>
        <strain evidence="2 3">HHTR114</strain>
    </source>
</reference>
<feature type="chain" id="PRO_5046439391" description="TNase-like domain-containing protein" evidence="1">
    <location>
        <begin position="21"/>
        <end position="247"/>
    </location>
</feature>
<feature type="signal peptide" evidence="1">
    <location>
        <begin position="1"/>
        <end position="20"/>
    </location>
</feature>
<evidence type="ECO:0000313" key="3">
    <source>
        <dbReference type="Proteomes" id="UP001596116"/>
    </source>
</evidence>
<evidence type="ECO:0000313" key="2">
    <source>
        <dbReference type="EMBL" id="MFC6036180.1"/>
    </source>
</evidence>
<sequence>MKRRYLLGGVLALGVSRSFAQTIVPNAQALSGSRFLAGDVEYLLADVMAPPLYVLGDQAPAYFERSRIALQALLSSRVDVEDALPPTRWGVKPVIVKVAGAEETLQETLTRAGAVRVTPQTENHDFIRRLLALEQEARTGKTGLWALQDYRIFDADKAYGAVGAYNLIEGTVLRAEKHGSRFYLNFGEDFREDFTAGAASRLYTRWLKSGVDLAAFDGANIRVRGFVEAINGPSIDLKHPLQIERLD</sequence>
<dbReference type="RefSeq" id="WP_379882590.1">
    <property type="nucleotide sequence ID" value="NZ_JBHPON010000002.1"/>
</dbReference>
<gene>
    <name evidence="2" type="ORF">ACFMB1_11545</name>
</gene>
<comment type="caution">
    <text evidence="2">The sequence shown here is derived from an EMBL/GenBank/DDBJ whole genome shotgun (WGS) entry which is preliminary data.</text>
</comment>
<dbReference type="EMBL" id="JBHPON010000002">
    <property type="protein sequence ID" value="MFC6036180.1"/>
    <property type="molecule type" value="Genomic_DNA"/>
</dbReference>
<dbReference type="SUPFAM" id="SSF50199">
    <property type="entry name" value="Staphylococcal nuclease"/>
    <property type="match status" value="1"/>
</dbReference>
<keyword evidence="3" id="KW-1185">Reference proteome</keyword>
<dbReference type="Proteomes" id="UP001596116">
    <property type="component" value="Unassembled WGS sequence"/>
</dbReference>
<protein>
    <recommendedName>
        <fullName evidence="4">TNase-like domain-containing protein</fullName>
    </recommendedName>
</protein>
<keyword evidence="1" id="KW-0732">Signal</keyword>
<evidence type="ECO:0008006" key="4">
    <source>
        <dbReference type="Google" id="ProtNLM"/>
    </source>
</evidence>
<name>A0ABW1KXS1_9PROT</name>
<dbReference type="Gene3D" id="2.40.50.90">
    <property type="match status" value="1"/>
</dbReference>
<accession>A0ABW1KXS1</accession>
<evidence type="ECO:0000256" key="1">
    <source>
        <dbReference type="SAM" id="SignalP"/>
    </source>
</evidence>
<proteinExistence type="predicted"/>